<name>A0A2Z5ZBW0_9CAUD</name>
<dbReference type="GeneID" id="65108207"/>
<dbReference type="Proteomes" id="UP000250157">
    <property type="component" value="Segment"/>
</dbReference>
<evidence type="ECO:0008006" key="3">
    <source>
        <dbReference type="Google" id="ProtNLM"/>
    </source>
</evidence>
<organism evidence="1 2">
    <name type="scientific">Escherichia phage EcS1</name>
    <dbReference type="NCBI Taxonomy" id="2083276"/>
    <lineage>
        <taxon>Viruses</taxon>
        <taxon>Duplodnaviria</taxon>
        <taxon>Heunggongvirae</taxon>
        <taxon>Uroviricota</taxon>
        <taxon>Caudoviricetes</taxon>
        <taxon>Pantevenvirales</taxon>
        <taxon>Straboviridae</taxon>
        <taxon>Tevenvirinae</taxon>
        <taxon>Kagamiyamavirus</taxon>
        <taxon>Kagamiyamavirus ecs1</taxon>
    </lineage>
</organism>
<protein>
    <recommendedName>
        <fullName evidence="3">Molybdenum ABC transporter</fullName>
    </recommendedName>
</protein>
<reference evidence="1 2" key="1">
    <citation type="submission" date="2018-02" db="EMBL/GenBank/DDBJ databases">
        <title>Full genome sequencing of a novel polyvalent bacteriophage as one of T4-Family member.</title>
        <authorList>
            <person name="Kawasaki T."/>
            <person name="Saad A.M."/>
            <person name="Yamada T."/>
        </authorList>
    </citation>
    <scope>NUCLEOTIDE SEQUENCE [LARGE SCALE GENOMIC DNA]</scope>
    <source>
        <strain evidence="1 2">EcS1</strain>
    </source>
</reference>
<accession>A0A2Z5ZBW0</accession>
<proteinExistence type="predicted"/>
<dbReference type="EMBL" id="LC371242">
    <property type="protein sequence ID" value="BBC78068.1"/>
    <property type="molecule type" value="Genomic_DNA"/>
</dbReference>
<evidence type="ECO:0000313" key="2">
    <source>
        <dbReference type="Proteomes" id="UP000250157"/>
    </source>
</evidence>
<evidence type="ECO:0000313" key="1">
    <source>
        <dbReference type="EMBL" id="BBC78068.1"/>
    </source>
</evidence>
<keyword evidence="2" id="KW-1185">Reference proteome</keyword>
<dbReference type="RefSeq" id="YP_010090715.1">
    <property type="nucleotide sequence ID" value="NC_055721.1"/>
</dbReference>
<dbReference type="KEGG" id="vg:65108207"/>
<sequence length="60" mass="6588">MDLFDMLSEPEEKPVPKSSKEIADEIVGIGLKHSVTISPALAQELSSLFIDPPPWAPWAK</sequence>